<dbReference type="RefSeq" id="WP_070125076.1">
    <property type="nucleotide sequence ID" value="NZ_MDHN01000015.1"/>
</dbReference>
<accession>A0A1E7ZD38</accession>
<gene>
    <name evidence="1" type="ORF">BFC18_09545</name>
</gene>
<dbReference type="EMBL" id="MDHN01000015">
    <property type="protein sequence ID" value="OFC71381.1"/>
    <property type="molecule type" value="Genomic_DNA"/>
</dbReference>
<comment type="caution">
    <text evidence="1">The sequence shown here is derived from an EMBL/GenBank/DDBJ whole genome shotgun (WGS) entry which is preliminary data.</text>
</comment>
<proteinExistence type="predicted"/>
<organism evidence="1 2">
    <name type="scientific">Alteromonas confluentis</name>
    <dbReference type="NCBI Taxonomy" id="1656094"/>
    <lineage>
        <taxon>Bacteria</taxon>
        <taxon>Pseudomonadati</taxon>
        <taxon>Pseudomonadota</taxon>
        <taxon>Gammaproteobacteria</taxon>
        <taxon>Alteromonadales</taxon>
        <taxon>Alteromonadaceae</taxon>
        <taxon>Alteromonas/Salinimonas group</taxon>
        <taxon>Alteromonas</taxon>
    </lineage>
</organism>
<protein>
    <submittedName>
        <fullName evidence="1">Uncharacterized protein</fullName>
    </submittedName>
</protein>
<dbReference type="OrthoDB" id="3078184at2"/>
<name>A0A1E7ZD38_9ALTE</name>
<evidence type="ECO:0000313" key="1">
    <source>
        <dbReference type="EMBL" id="OFC71381.1"/>
    </source>
</evidence>
<dbReference type="STRING" id="1656094.BFC18_09545"/>
<dbReference type="Proteomes" id="UP000175691">
    <property type="component" value="Unassembled WGS sequence"/>
</dbReference>
<dbReference type="AlphaFoldDB" id="A0A1E7ZD38"/>
<keyword evidence="2" id="KW-1185">Reference proteome</keyword>
<reference evidence="1 2" key="1">
    <citation type="submission" date="2016-08" db="EMBL/GenBank/DDBJ databases">
        <authorList>
            <person name="Seilhamer J.J."/>
        </authorList>
    </citation>
    <scope>NUCLEOTIDE SEQUENCE [LARGE SCALE GENOMIC DNA]</scope>
    <source>
        <strain evidence="1 2">KCTC 42603</strain>
    </source>
</reference>
<evidence type="ECO:0000313" key="2">
    <source>
        <dbReference type="Proteomes" id="UP000175691"/>
    </source>
</evidence>
<sequence>MPQTKQDALSFLETQWSSINDNKIKGIKAEAEFRQYLEDNEIHYIPGGWILTPGKNTNVKIPSEHKICLLPMEKGFSWSKKNAHLFISPALISAYNYFRQVGVKTFFVEPTNVDETAFSVPKKSTGTKRAVYPRPYDLRFNTISPSGGLAKVDYAEVFSSFPPRDGNRGLRCYSQNRISIHSAPWNDSELLKGLFWFEYTRYFCQVDFLISNNDLDLFIIGKSGGAYPIELKSKSPVIDNSSGDWFGLDIGPFAKMAFFTANSMNTDALYIVQEVDEQRTLVQWLGIRFTQLVKSCSWVGQAGGQGMSGGASSTIKVPKAAFTELSILLREL</sequence>